<feature type="domain" description="USP" evidence="2">
    <location>
        <begin position="4"/>
        <end position="300"/>
    </location>
</feature>
<evidence type="ECO:0000259" key="2">
    <source>
        <dbReference type="PROSITE" id="PS50235"/>
    </source>
</evidence>
<dbReference type="PROSITE" id="PS50235">
    <property type="entry name" value="USP_3"/>
    <property type="match status" value="1"/>
</dbReference>
<evidence type="ECO:0000313" key="3">
    <source>
        <dbReference type="EMBL" id="QHS91934.1"/>
    </source>
</evidence>
<dbReference type="GO" id="GO:0016579">
    <property type="term" value="P:protein deubiquitination"/>
    <property type="evidence" value="ECO:0007669"/>
    <property type="project" value="InterPro"/>
</dbReference>
<dbReference type="InterPro" id="IPR050164">
    <property type="entry name" value="Peptidase_C19"/>
</dbReference>
<dbReference type="SUPFAM" id="SSF54001">
    <property type="entry name" value="Cysteine proteinases"/>
    <property type="match status" value="1"/>
</dbReference>
<dbReference type="InterPro" id="IPR001394">
    <property type="entry name" value="Peptidase_C19_UCH"/>
</dbReference>
<accession>A0A6C0BJQ1</accession>
<dbReference type="GO" id="GO:0005634">
    <property type="term" value="C:nucleus"/>
    <property type="evidence" value="ECO:0007669"/>
    <property type="project" value="TreeGrafter"/>
</dbReference>
<dbReference type="InterPro" id="IPR038765">
    <property type="entry name" value="Papain-like_cys_pep_sf"/>
</dbReference>
<dbReference type="InterPro" id="IPR028889">
    <property type="entry name" value="USP"/>
</dbReference>
<sequence>MPYVGLVNPNVTCFINAIIQMLYRIPEFKSIAIDPVKIFFEKMDAAEKLPVASPVNLELGANPTDLECPIETPPSTSGDNPLRNKHVTNRQTEEARRKKTRPRAQEDAAQFLLNSILNKLDTHPFKYELKSLLYCNKKPQAERTPVGIPRTKEYLSMLPLQLKHNTVQDNINEYFKREVLDRLTEGCISGKSFKQPKLILGNGNYLLIQLVRFQNDSGTPVKKTNPITINPTITVSDKQWAVQGAVLHTGTLTSGHYRYLWKSPENNWILFNDSNVSNLALNNAENELNTNGYILLYKKCEGAEYPASKAKAAKRSRHVSWRNEKTGNNGTKQSITIPIPASKKIYRLTRKANKNFKKNTPPANIKPPPANNKPRRTQKKKYGFKSFIKSLLTPKDKAEYKKPIYTEDPLIKELVLNKVVPR</sequence>
<dbReference type="EMBL" id="MN739166">
    <property type="protein sequence ID" value="QHS91934.1"/>
    <property type="molecule type" value="Genomic_DNA"/>
</dbReference>
<organism evidence="3">
    <name type="scientific">viral metagenome</name>
    <dbReference type="NCBI Taxonomy" id="1070528"/>
    <lineage>
        <taxon>unclassified sequences</taxon>
        <taxon>metagenomes</taxon>
        <taxon>organismal metagenomes</taxon>
    </lineage>
</organism>
<dbReference type="GO" id="GO:0005829">
    <property type="term" value="C:cytosol"/>
    <property type="evidence" value="ECO:0007669"/>
    <property type="project" value="TreeGrafter"/>
</dbReference>
<feature type="region of interest" description="Disordered" evidence="1">
    <location>
        <begin position="72"/>
        <end position="105"/>
    </location>
</feature>
<proteinExistence type="predicted"/>
<dbReference type="Pfam" id="PF00443">
    <property type="entry name" value="UCH"/>
    <property type="match status" value="1"/>
</dbReference>
<evidence type="ECO:0000256" key="1">
    <source>
        <dbReference type="SAM" id="MobiDB-lite"/>
    </source>
</evidence>
<dbReference type="PANTHER" id="PTHR24006">
    <property type="entry name" value="UBIQUITIN CARBOXYL-TERMINAL HYDROLASE"/>
    <property type="match status" value="1"/>
</dbReference>
<feature type="region of interest" description="Disordered" evidence="1">
    <location>
        <begin position="354"/>
        <end position="381"/>
    </location>
</feature>
<dbReference type="GO" id="GO:0004843">
    <property type="term" value="F:cysteine-type deubiquitinase activity"/>
    <property type="evidence" value="ECO:0007669"/>
    <property type="project" value="InterPro"/>
</dbReference>
<name>A0A6C0BJQ1_9ZZZZ</name>
<dbReference type="AlphaFoldDB" id="A0A6C0BJQ1"/>
<dbReference type="Gene3D" id="3.90.70.10">
    <property type="entry name" value="Cysteine proteinases"/>
    <property type="match status" value="1"/>
</dbReference>
<reference evidence="3" key="1">
    <citation type="journal article" date="2020" name="Nature">
        <title>Giant virus diversity and host interactions through global metagenomics.</title>
        <authorList>
            <person name="Schulz F."/>
            <person name="Roux S."/>
            <person name="Paez-Espino D."/>
            <person name="Jungbluth S."/>
            <person name="Walsh D.A."/>
            <person name="Denef V.J."/>
            <person name="McMahon K.D."/>
            <person name="Konstantinidis K.T."/>
            <person name="Eloe-Fadrosh E.A."/>
            <person name="Kyrpides N.C."/>
            <person name="Woyke T."/>
        </authorList>
    </citation>
    <scope>NUCLEOTIDE SEQUENCE</scope>
    <source>
        <strain evidence="3">GVMAG-M-3300013285-6</strain>
    </source>
</reference>
<protein>
    <recommendedName>
        <fullName evidence="2">USP domain-containing protein</fullName>
    </recommendedName>
</protein>